<dbReference type="AlphaFoldDB" id="A0A0R3ST88"/>
<dbReference type="EMBL" id="UYSG01011104">
    <property type="protein sequence ID" value="VDL60906.1"/>
    <property type="molecule type" value="Genomic_DNA"/>
</dbReference>
<gene>
    <name evidence="1" type="ORF">HDID_LOCUS8588</name>
</gene>
<name>A0A0R3ST88_HYMDI</name>
<evidence type="ECO:0000313" key="3">
    <source>
        <dbReference type="WBParaSite" id="HDID_0000859001-mRNA-1"/>
    </source>
</evidence>
<organism evidence="3">
    <name type="scientific">Hymenolepis diminuta</name>
    <name type="common">Rat tapeworm</name>
    <dbReference type="NCBI Taxonomy" id="6216"/>
    <lineage>
        <taxon>Eukaryota</taxon>
        <taxon>Metazoa</taxon>
        <taxon>Spiralia</taxon>
        <taxon>Lophotrochozoa</taxon>
        <taxon>Platyhelminthes</taxon>
        <taxon>Cestoda</taxon>
        <taxon>Eucestoda</taxon>
        <taxon>Cyclophyllidea</taxon>
        <taxon>Hymenolepididae</taxon>
        <taxon>Hymenolepis</taxon>
    </lineage>
</organism>
<reference evidence="1 2" key="2">
    <citation type="submission" date="2018-11" db="EMBL/GenBank/DDBJ databases">
        <authorList>
            <consortium name="Pathogen Informatics"/>
        </authorList>
    </citation>
    <scope>NUCLEOTIDE SEQUENCE [LARGE SCALE GENOMIC DNA]</scope>
</reference>
<dbReference type="WBParaSite" id="HDID_0000859001-mRNA-1">
    <property type="protein sequence ID" value="HDID_0000859001-mRNA-1"/>
    <property type="gene ID" value="HDID_0000859001"/>
</dbReference>
<reference evidence="3" key="1">
    <citation type="submission" date="2017-02" db="UniProtKB">
        <authorList>
            <consortium name="WormBaseParasite"/>
        </authorList>
    </citation>
    <scope>IDENTIFICATION</scope>
</reference>
<evidence type="ECO:0000313" key="2">
    <source>
        <dbReference type="Proteomes" id="UP000274504"/>
    </source>
</evidence>
<dbReference type="Proteomes" id="UP000274504">
    <property type="component" value="Unassembled WGS sequence"/>
</dbReference>
<sequence length="220" mass="25369">MGEWSNDAANFLQKWELLDGSICLKNVQIIKKKTSQSLPWLVSKKKKEEVIAKNSKTLLWSPPIPQDIGMRCITMDYKIHGKSLRTESFSMTVLQQQDGRCSLFYLEVLPKPIYVWTFNENMGKWTNDISNWNQKWELADGVICLKNIPTESETAEDDFSWLSVNPESEQETPKISKAQLWSPPIRKAIGMRCITIDYRIIVHPDDSEIYSLAVLQQQDG</sequence>
<evidence type="ECO:0000313" key="1">
    <source>
        <dbReference type="EMBL" id="VDL60906.1"/>
    </source>
</evidence>
<protein>
    <submittedName>
        <fullName evidence="3">MAM domain-containing protein</fullName>
    </submittedName>
</protein>
<proteinExistence type="predicted"/>
<accession>A0A0R3ST88</accession>
<dbReference type="OrthoDB" id="6281889at2759"/>